<organism evidence="2 3">
    <name type="scientific">Sphingobacterium corticibacterium</name>
    <dbReference type="NCBI Taxonomy" id="2484746"/>
    <lineage>
        <taxon>Bacteria</taxon>
        <taxon>Pseudomonadati</taxon>
        <taxon>Bacteroidota</taxon>
        <taxon>Sphingobacteriia</taxon>
        <taxon>Sphingobacteriales</taxon>
        <taxon>Sphingobacteriaceae</taxon>
        <taxon>Sphingobacterium</taxon>
    </lineage>
</organism>
<protein>
    <recommendedName>
        <fullName evidence="4">DNA-binding transcriptional activator</fullName>
    </recommendedName>
</protein>
<feature type="transmembrane region" description="Helical" evidence="1">
    <location>
        <begin position="533"/>
        <end position="551"/>
    </location>
</feature>
<name>A0A4Q6XXK6_9SPHI</name>
<dbReference type="InterPro" id="IPR015915">
    <property type="entry name" value="Kelch-typ_b-propeller"/>
</dbReference>
<dbReference type="GO" id="GO:0003677">
    <property type="term" value="F:DNA binding"/>
    <property type="evidence" value="ECO:0007669"/>
    <property type="project" value="TreeGrafter"/>
</dbReference>
<dbReference type="AlphaFoldDB" id="A0A4Q6XXK6"/>
<reference evidence="2 3" key="1">
    <citation type="submission" date="2019-02" db="EMBL/GenBank/DDBJ databases">
        <authorList>
            <person name="Li Y."/>
        </authorList>
    </citation>
    <scope>NUCLEOTIDE SEQUENCE [LARGE SCALE GENOMIC DNA]</scope>
    <source>
        <strain evidence="2 3">30C10-4-7</strain>
    </source>
</reference>
<dbReference type="RefSeq" id="WP_130140373.1">
    <property type="nucleotide sequence ID" value="NZ_SGIT01000001.1"/>
</dbReference>
<evidence type="ECO:0000313" key="2">
    <source>
        <dbReference type="EMBL" id="RZF62144.1"/>
    </source>
</evidence>
<dbReference type="InterPro" id="IPR051677">
    <property type="entry name" value="AfsR-DnrI-RedD_regulator"/>
</dbReference>
<keyword evidence="1" id="KW-1133">Transmembrane helix</keyword>
<comment type="caution">
    <text evidence="2">The sequence shown here is derived from an EMBL/GenBank/DDBJ whole genome shotgun (WGS) entry which is preliminary data.</text>
</comment>
<dbReference type="OrthoDB" id="1110630at2"/>
<keyword evidence="3" id="KW-1185">Reference proteome</keyword>
<dbReference type="SUPFAM" id="SSF117281">
    <property type="entry name" value="Kelch motif"/>
    <property type="match status" value="1"/>
</dbReference>
<evidence type="ECO:0000313" key="3">
    <source>
        <dbReference type="Proteomes" id="UP000292855"/>
    </source>
</evidence>
<dbReference type="Gene3D" id="2.120.10.80">
    <property type="entry name" value="Kelch-type beta propeller"/>
    <property type="match status" value="1"/>
</dbReference>
<dbReference type="PANTHER" id="PTHR35807:SF1">
    <property type="entry name" value="TRANSCRIPTIONAL REGULATOR REDD"/>
    <property type="match status" value="1"/>
</dbReference>
<accession>A0A4Q6XXK6</accession>
<evidence type="ECO:0000256" key="1">
    <source>
        <dbReference type="SAM" id="Phobius"/>
    </source>
</evidence>
<gene>
    <name evidence="2" type="ORF">EWE74_04865</name>
</gene>
<dbReference type="GO" id="GO:0006355">
    <property type="term" value="P:regulation of DNA-templated transcription"/>
    <property type="evidence" value="ECO:0007669"/>
    <property type="project" value="TreeGrafter"/>
</dbReference>
<proteinExistence type="predicted"/>
<keyword evidence="1" id="KW-0812">Transmembrane</keyword>
<dbReference type="EMBL" id="SGIT01000001">
    <property type="protein sequence ID" value="RZF62144.1"/>
    <property type="molecule type" value="Genomic_DNA"/>
</dbReference>
<keyword evidence="1" id="KW-0472">Membrane</keyword>
<dbReference type="Proteomes" id="UP000292855">
    <property type="component" value="Unassembled WGS sequence"/>
</dbReference>
<dbReference type="PANTHER" id="PTHR35807">
    <property type="entry name" value="TRANSCRIPTIONAL REGULATOR REDD-RELATED"/>
    <property type="match status" value="1"/>
</dbReference>
<sequence>MAYTQINQGLYFYSHESTIENRTSLLLQNGYPYLLKDKDIFSLNFDVDIRISEAQRFGYIFKIISNKKESYNLVLNTKNEVFFVLDDKQDKKEDFKKINIGNNEHLKIEIVFDKRQNQISLHINEHKVVYKNDLQMVNSLLINFGKCAIDNFKTNDVPPIILRNVRVHYNGELANQWLFDNYNQHITYDHIHHKKAVFSQGKMLVDHSIHWQKIGSFKAKKAPQITFDSVSNQVFVLDDKQLLSFTIVDQQLSQTAMRHTPMDLLVNRLVYDYTTHELLSYNFSPQRLNYFDPETGSWDVPIEEEHEYYHHNRHVSLKDSSLYLYGGYGHYRYKGFLYKIDLRTGKWQTKDLSSDITPRYLAAMGVNKTDDKLYILGGKGAEMGLQELSPMIFFDLYEVDLHTLRPKLLYKNEKEQQKDLLFSNSLIIDDSNAFLYTLAFPAERTDSYLQLKKIGISEPTIADYADSIPFYFKDDASYCDLFFSPSLSKLIAVTAVSKDGIDSEVSVYSLNFPPLQWEDIHLVPAEQSFSKTIAAILFIMLAAVGIFLYRIKVRRLRSRQPDFGRVLPAQNLDELNPADTVSVTDAITIDPSVAPLQYYHLEKSAIRLLGAFQVFDKDGKEITENFSPILKYLLILLLLYTSKYKRGISSSKLEEILWFGKSEKSALNNRNVNLSKLRALLENFGQVEIVNNHGYWSISLPEEALADYSEILELCQQLHDNPQGEIEQVYRLVELLSFGELLPEIQYEWIDSFKSDFSTLIIDTLLFIIKVGIVTVQKDASTLLKIADIILIFDPINEDAIKVKCKTLYTIGKKSLAKSAYEHFSKRYLSLLDEEFTGTLKEMIE</sequence>
<evidence type="ECO:0008006" key="4">
    <source>
        <dbReference type="Google" id="ProtNLM"/>
    </source>
</evidence>